<feature type="compositionally biased region" description="Basic and acidic residues" evidence="6">
    <location>
        <begin position="601"/>
        <end position="610"/>
    </location>
</feature>
<reference evidence="9" key="2">
    <citation type="submission" date="2016-04" db="EMBL/GenBank/DDBJ databases">
        <title>First Complete Genome Sequence of a Subdivision 6 Acidobacterium.</title>
        <authorList>
            <person name="Huang S."/>
            <person name="Vieira S."/>
            <person name="Bunk B."/>
            <person name="Riedel T."/>
            <person name="Sproeer C."/>
            <person name="Overmann J."/>
        </authorList>
    </citation>
    <scope>NUCLEOTIDE SEQUENCE [LARGE SCALE GENOMIC DNA]</scope>
    <source>
        <strain evidence="9">DSM 100886 HEG_-6_39</strain>
    </source>
</reference>
<comment type="catalytic activity">
    <reaction evidence="4">
        <text>ATP + H2O = ADP + phosphate + H(+)</text>
        <dbReference type="Rhea" id="RHEA:13065"/>
        <dbReference type="ChEBI" id="CHEBI:15377"/>
        <dbReference type="ChEBI" id="CHEBI:15378"/>
        <dbReference type="ChEBI" id="CHEBI:30616"/>
        <dbReference type="ChEBI" id="CHEBI:43474"/>
        <dbReference type="ChEBI" id="CHEBI:456216"/>
    </reaction>
</comment>
<evidence type="ECO:0000259" key="7">
    <source>
        <dbReference type="PROSITE" id="PS50893"/>
    </source>
</evidence>
<dbReference type="PROSITE" id="PS50893">
    <property type="entry name" value="ABC_TRANSPORTER_2"/>
    <property type="match status" value="2"/>
</dbReference>
<dbReference type="GO" id="GO:0016887">
    <property type="term" value="F:ATP hydrolysis activity"/>
    <property type="evidence" value="ECO:0007669"/>
    <property type="project" value="InterPro"/>
</dbReference>
<dbReference type="Gene3D" id="3.40.50.300">
    <property type="entry name" value="P-loop containing nucleotide triphosphate hydrolases"/>
    <property type="match status" value="2"/>
</dbReference>
<proteinExistence type="inferred from homology"/>
<evidence type="ECO:0000313" key="8">
    <source>
        <dbReference type="EMBL" id="AMY12209.1"/>
    </source>
</evidence>
<accession>A0A143PWP1</accession>
<dbReference type="PATRIC" id="fig|1813736.3.peg.5768"/>
<dbReference type="Gene3D" id="1.10.287.380">
    <property type="entry name" value="Valyl-tRNA synthetase, C-terminal domain"/>
    <property type="match status" value="1"/>
</dbReference>
<gene>
    <name evidence="8" type="primary">yheS_3</name>
    <name evidence="8" type="ORF">LuPra_05482</name>
</gene>
<dbReference type="Pfam" id="PF00005">
    <property type="entry name" value="ABC_tran"/>
    <property type="match status" value="2"/>
</dbReference>
<reference evidence="8 9" key="1">
    <citation type="journal article" date="2016" name="Genome Announc.">
        <title>First Complete Genome Sequence of a Subdivision 6 Acidobacterium Strain.</title>
        <authorList>
            <person name="Huang S."/>
            <person name="Vieira S."/>
            <person name="Bunk B."/>
            <person name="Riedel T."/>
            <person name="Sproer C."/>
            <person name="Overmann J."/>
        </authorList>
    </citation>
    <scope>NUCLEOTIDE SEQUENCE [LARGE SCALE GENOMIC DNA]</scope>
    <source>
        <strain evidence="9">DSM 100886 HEG_-6_39</strain>
    </source>
</reference>
<dbReference type="FunFam" id="3.40.50.300:FF:000011">
    <property type="entry name" value="Putative ABC transporter ATP-binding component"/>
    <property type="match status" value="1"/>
</dbReference>
<sequence length="692" mass="77215">MLQLVGIRKAFADRVLLDDVTWQLNARDRVGLCGPNGAGKTTLLRILARLDEPDAGQLVTPSDLTIGYLPQDGLEYGGRALVDEARQAFGPLLALKEELHRLEDQLADTTLDDAAHGAVLMRYSEGQEDFRRLDGYTMDLRVATVLRGLGFEEDDMQKPTETFSGGWQMRIALAKLLLQRPALLLLDEPTNHLDLDARNWLEAYLTEYPGAVMLVSHDRYFLDAVVTRIADLSLRTITDYQGNYSYYLREHEARMERLRTMKREQDEEVARIKMFIDRFRYKATKAAQVQSRIKALEKVVPIDVPPERKQVHFTFPECTRSGRTVLELSHAGKRYAEKVIFRDLSLLIERGDRVALVGPNGAGKSTLMRMLSGAEAPDTGIRTEGHQVVVQYFAQDEANRLDPTRTVYETLADGSPNHMVPAIRNILGGFLFAGDDVYKKAGVLSGGERTRLAVARMLLRPANLLLLDEPTNHLDLDSKDVLLESLEGFTGTLILVSHDRYFVDRLATKIIAVGHGEALVYPGTYEEFRWSQEQRAATAAASNVPKTPAPVPKSPAPAKSPVQRQAPRADTNPGATVSPAGRSVTATQATPSEAAPVVSAPDRDERKRVEAEQRRLRRAWQTHQERVGRVESRIAECEREIKSLEEAMSGVGFYDDPVASKPIIDRHQALMWEVGDRMAEWEALLEAAPPAP</sequence>
<name>A0A143PWP1_LUTPR</name>
<dbReference type="CDD" id="cd03221">
    <property type="entry name" value="ABCF_EF-3"/>
    <property type="match status" value="2"/>
</dbReference>
<dbReference type="InterPro" id="IPR017871">
    <property type="entry name" value="ABC_transporter-like_CS"/>
</dbReference>
<keyword evidence="2" id="KW-0547">Nucleotide-binding</keyword>
<evidence type="ECO:0000256" key="1">
    <source>
        <dbReference type="ARBA" id="ARBA00022737"/>
    </source>
</evidence>
<dbReference type="EMBL" id="CP015136">
    <property type="protein sequence ID" value="AMY12209.1"/>
    <property type="molecule type" value="Genomic_DNA"/>
</dbReference>
<dbReference type="InterPro" id="IPR003593">
    <property type="entry name" value="AAA+_ATPase"/>
</dbReference>
<keyword evidence="3 8" id="KW-0067">ATP-binding</keyword>
<dbReference type="PANTHER" id="PTHR42855:SF2">
    <property type="entry name" value="DRUG RESISTANCE ABC TRANSPORTER,ATP-BINDING PROTEIN"/>
    <property type="match status" value="1"/>
</dbReference>
<dbReference type="InterPro" id="IPR027417">
    <property type="entry name" value="P-loop_NTPase"/>
</dbReference>
<dbReference type="KEGG" id="abac:LuPra_05482"/>
<organism evidence="8 9">
    <name type="scientific">Luteitalea pratensis</name>
    <dbReference type="NCBI Taxonomy" id="1855912"/>
    <lineage>
        <taxon>Bacteria</taxon>
        <taxon>Pseudomonadati</taxon>
        <taxon>Acidobacteriota</taxon>
        <taxon>Vicinamibacteria</taxon>
        <taxon>Vicinamibacterales</taxon>
        <taxon>Vicinamibacteraceae</taxon>
        <taxon>Luteitalea</taxon>
    </lineage>
</organism>
<dbReference type="InterPro" id="IPR032781">
    <property type="entry name" value="ABC_tran_Xtn"/>
</dbReference>
<evidence type="ECO:0000256" key="5">
    <source>
        <dbReference type="ARBA" id="ARBA00061478"/>
    </source>
</evidence>
<dbReference type="SUPFAM" id="SSF52540">
    <property type="entry name" value="P-loop containing nucleoside triphosphate hydrolases"/>
    <property type="match status" value="2"/>
</dbReference>
<dbReference type="PROSITE" id="PS00211">
    <property type="entry name" value="ABC_TRANSPORTER_1"/>
    <property type="match status" value="2"/>
</dbReference>
<dbReference type="SMART" id="SM00382">
    <property type="entry name" value="AAA"/>
    <property type="match status" value="2"/>
</dbReference>
<evidence type="ECO:0000256" key="6">
    <source>
        <dbReference type="SAM" id="MobiDB-lite"/>
    </source>
</evidence>
<feature type="domain" description="ABC transporter" evidence="7">
    <location>
        <begin position="2"/>
        <end position="259"/>
    </location>
</feature>
<keyword evidence="1" id="KW-0677">Repeat</keyword>
<dbReference type="RefSeq" id="WP_110173685.1">
    <property type="nucleotide sequence ID" value="NZ_CP015136.1"/>
</dbReference>
<dbReference type="GO" id="GO:0003676">
    <property type="term" value="F:nucleic acid binding"/>
    <property type="evidence" value="ECO:0007669"/>
    <property type="project" value="UniProtKB-ARBA"/>
</dbReference>
<dbReference type="OrthoDB" id="9760950at2"/>
<dbReference type="InterPro" id="IPR051309">
    <property type="entry name" value="ABCF_ATPase"/>
</dbReference>
<evidence type="ECO:0000256" key="2">
    <source>
        <dbReference type="ARBA" id="ARBA00022741"/>
    </source>
</evidence>
<evidence type="ECO:0000256" key="3">
    <source>
        <dbReference type="ARBA" id="ARBA00022840"/>
    </source>
</evidence>
<dbReference type="AlphaFoldDB" id="A0A143PWP1"/>
<feature type="region of interest" description="Disordered" evidence="6">
    <location>
        <begin position="536"/>
        <end position="610"/>
    </location>
</feature>
<dbReference type="FunFam" id="3.40.50.300:FF:000309">
    <property type="entry name" value="ABC transporter ATP-binding protein"/>
    <property type="match status" value="1"/>
</dbReference>
<dbReference type="GO" id="GO:0005524">
    <property type="term" value="F:ATP binding"/>
    <property type="evidence" value="ECO:0007669"/>
    <property type="project" value="UniProtKB-KW"/>
</dbReference>
<dbReference type="InterPro" id="IPR003439">
    <property type="entry name" value="ABC_transporter-like_ATP-bd"/>
</dbReference>
<protein>
    <submittedName>
        <fullName evidence="8">Putative ABC transporter ATP-binding protein YheS</fullName>
    </submittedName>
</protein>
<evidence type="ECO:0000256" key="4">
    <source>
        <dbReference type="ARBA" id="ARBA00049360"/>
    </source>
</evidence>
<dbReference type="PANTHER" id="PTHR42855">
    <property type="entry name" value="ABC TRANSPORTER ATP-BINDING SUBUNIT"/>
    <property type="match status" value="1"/>
</dbReference>
<dbReference type="Proteomes" id="UP000076079">
    <property type="component" value="Chromosome"/>
</dbReference>
<evidence type="ECO:0000313" key="9">
    <source>
        <dbReference type="Proteomes" id="UP000076079"/>
    </source>
</evidence>
<feature type="domain" description="ABC transporter" evidence="7">
    <location>
        <begin position="326"/>
        <end position="540"/>
    </location>
</feature>
<dbReference type="InterPro" id="IPR037118">
    <property type="entry name" value="Val-tRNA_synth_C_sf"/>
</dbReference>
<dbReference type="STRING" id="1855912.LuPra_05482"/>
<comment type="similarity">
    <text evidence="5">Belongs to the ABC transporter superfamily. ABCF family. Uup subfamily.</text>
</comment>
<keyword evidence="9" id="KW-1185">Reference proteome</keyword>
<dbReference type="Pfam" id="PF12848">
    <property type="entry name" value="ABC_tran_Xtn"/>
    <property type="match status" value="1"/>
</dbReference>